<organism evidence="3">
    <name type="scientific">mine drainage metagenome</name>
    <dbReference type="NCBI Taxonomy" id="410659"/>
    <lineage>
        <taxon>unclassified sequences</taxon>
        <taxon>metagenomes</taxon>
        <taxon>ecological metagenomes</taxon>
    </lineage>
</organism>
<dbReference type="InterPro" id="IPR036868">
    <property type="entry name" value="TusA-like_sf"/>
</dbReference>
<comment type="caution">
    <text evidence="3">The sequence shown here is derived from an EMBL/GenBank/DDBJ whole genome shotgun (WGS) entry which is preliminary data.</text>
</comment>
<proteinExistence type="inferred from homology"/>
<dbReference type="GO" id="GO:0016740">
    <property type="term" value="F:transferase activity"/>
    <property type="evidence" value="ECO:0007669"/>
    <property type="project" value="UniProtKB-KW"/>
</dbReference>
<reference evidence="3" key="1">
    <citation type="submission" date="2016-10" db="EMBL/GenBank/DDBJ databases">
        <title>Sequence of Gallionella enrichment culture.</title>
        <authorList>
            <person name="Poehlein A."/>
            <person name="Muehling M."/>
            <person name="Daniel R."/>
        </authorList>
    </citation>
    <scope>NUCLEOTIDE SEQUENCE</scope>
</reference>
<name>A0A1J5SBC8_9ZZZZ</name>
<dbReference type="PANTHER" id="PTHR33279:SF6">
    <property type="entry name" value="SULFUR CARRIER PROTEIN YEDF-RELATED"/>
    <property type="match status" value="1"/>
</dbReference>
<dbReference type="AlphaFoldDB" id="A0A1J5SBC8"/>
<dbReference type="Pfam" id="PF01206">
    <property type="entry name" value="TusA"/>
    <property type="match status" value="1"/>
</dbReference>
<sequence length="78" mass="8631">MSGTAFDVELDVRQLACPLPILRAKKSLSVMSAGQVLRIVATDRGAPKDFVDFCKKTGNELLSSMEADGEFIFLIRRR</sequence>
<comment type="similarity">
    <text evidence="1">Belongs to the sulfur carrier protein TusA family.</text>
</comment>
<evidence type="ECO:0000313" key="3">
    <source>
        <dbReference type="EMBL" id="OIR05522.1"/>
    </source>
</evidence>
<feature type="domain" description="UPF0033" evidence="2">
    <location>
        <begin position="9"/>
        <end position="77"/>
    </location>
</feature>
<keyword evidence="3" id="KW-0808">Transferase</keyword>
<protein>
    <submittedName>
        <fullName evidence="3">Sulfurtransferase TusA</fullName>
        <ecNumber evidence="3">2.8.1.-</ecNumber>
    </submittedName>
</protein>
<dbReference type="SUPFAM" id="SSF64307">
    <property type="entry name" value="SirA-like"/>
    <property type="match status" value="1"/>
</dbReference>
<accession>A0A1J5SBC8</accession>
<dbReference type="CDD" id="cd00291">
    <property type="entry name" value="SirA_YedF_YeeD"/>
    <property type="match status" value="1"/>
</dbReference>
<gene>
    <name evidence="3" type="primary">tusA_10</name>
    <name evidence="3" type="ORF">GALL_122650</name>
</gene>
<dbReference type="PANTHER" id="PTHR33279">
    <property type="entry name" value="SULFUR CARRIER PROTEIN YEDF-RELATED"/>
    <property type="match status" value="1"/>
</dbReference>
<dbReference type="InterPro" id="IPR001455">
    <property type="entry name" value="TusA-like"/>
</dbReference>
<evidence type="ECO:0000256" key="1">
    <source>
        <dbReference type="ARBA" id="ARBA00008984"/>
    </source>
</evidence>
<dbReference type="Gene3D" id="3.30.110.40">
    <property type="entry name" value="TusA-like domain"/>
    <property type="match status" value="1"/>
</dbReference>
<dbReference type="EMBL" id="MLJW01000049">
    <property type="protein sequence ID" value="OIR05522.1"/>
    <property type="molecule type" value="Genomic_DNA"/>
</dbReference>
<evidence type="ECO:0000259" key="2">
    <source>
        <dbReference type="Pfam" id="PF01206"/>
    </source>
</evidence>
<dbReference type="EC" id="2.8.1.-" evidence="3"/>